<name>A0A4V5N036_9ACTN</name>
<feature type="transmembrane region" description="Helical" evidence="6">
    <location>
        <begin position="143"/>
        <end position="161"/>
    </location>
</feature>
<feature type="transmembrane region" description="Helical" evidence="6">
    <location>
        <begin position="236"/>
        <end position="257"/>
    </location>
</feature>
<feature type="transmembrane region" description="Helical" evidence="6">
    <location>
        <begin position="35"/>
        <end position="55"/>
    </location>
</feature>
<dbReference type="RefSeq" id="WP_136724590.1">
    <property type="nucleotide sequence ID" value="NZ_SUMC01000013.1"/>
</dbReference>
<evidence type="ECO:0000256" key="1">
    <source>
        <dbReference type="ARBA" id="ARBA00004651"/>
    </source>
</evidence>
<dbReference type="AlphaFoldDB" id="A0A4V5N036"/>
<keyword evidence="8" id="KW-1185">Reference proteome</keyword>
<proteinExistence type="predicted"/>
<evidence type="ECO:0000256" key="3">
    <source>
        <dbReference type="ARBA" id="ARBA00022692"/>
    </source>
</evidence>
<feature type="transmembrane region" description="Helical" evidence="6">
    <location>
        <begin position="269"/>
        <end position="286"/>
    </location>
</feature>
<organism evidence="7 8">
    <name type="scientific">Actinacidiphila oryziradicis</name>
    <dbReference type="NCBI Taxonomy" id="2571141"/>
    <lineage>
        <taxon>Bacteria</taxon>
        <taxon>Bacillati</taxon>
        <taxon>Actinomycetota</taxon>
        <taxon>Actinomycetes</taxon>
        <taxon>Kitasatosporales</taxon>
        <taxon>Streptomycetaceae</taxon>
        <taxon>Actinacidiphila</taxon>
    </lineage>
</organism>
<dbReference type="OrthoDB" id="3468954at2"/>
<comment type="caution">
    <text evidence="7">The sequence shown here is derived from an EMBL/GenBank/DDBJ whole genome shotgun (WGS) entry which is preliminary data.</text>
</comment>
<dbReference type="Proteomes" id="UP000305778">
    <property type="component" value="Unassembled WGS sequence"/>
</dbReference>
<keyword evidence="5 6" id="KW-0472">Membrane</keyword>
<reference evidence="7 8" key="1">
    <citation type="submission" date="2019-04" db="EMBL/GenBank/DDBJ databases">
        <title>Streptomyces oryziradicis sp. nov., a novel actinomycete isolated from rhizosphere soil of rice (Oryza sativa L.).</title>
        <authorList>
            <person name="Li C."/>
        </authorList>
    </citation>
    <scope>NUCLEOTIDE SEQUENCE [LARGE SCALE GENOMIC DNA]</scope>
    <source>
        <strain evidence="7 8">NEAU-C40</strain>
    </source>
</reference>
<dbReference type="EMBL" id="SUMC01000013">
    <property type="protein sequence ID" value="TKA10519.1"/>
    <property type="molecule type" value="Genomic_DNA"/>
</dbReference>
<evidence type="ECO:0000256" key="6">
    <source>
        <dbReference type="SAM" id="Phobius"/>
    </source>
</evidence>
<evidence type="ECO:0000256" key="4">
    <source>
        <dbReference type="ARBA" id="ARBA00022989"/>
    </source>
</evidence>
<dbReference type="InterPro" id="IPR001851">
    <property type="entry name" value="ABC_transp_permease"/>
</dbReference>
<feature type="transmembrane region" description="Helical" evidence="6">
    <location>
        <begin position="181"/>
        <end position="206"/>
    </location>
</feature>
<dbReference type="CDD" id="cd06579">
    <property type="entry name" value="TM_PBP1_transp_AraH_like"/>
    <property type="match status" value="1"/>
</dbReference>
<evidence type="ECO:0000313" key="8">
    <source>
        <dbReference type="Proteomes" id="UP000305778"/>
    </source>
</evidence>
<sequence>MTVTAPTDAAVTDDAAPGRVPPLAALAEWQRRFPLLQILALVALYGYGLATIVGFGSHRVLYAILINGSLLGLAGAGQTIVVLVGGIDFSIAAFISAGDVIIAELCGTYHWSTGAAAAVALAVGVVGGLANGLISFRFKVEPLIVTLGVSALVSGLVLKWINGSATGVAPPWLGGLTAANGSTFGLAIPPVVLIWAVVALAIQLVLTRTRAGRSLYLTGVNQRAAKLALVRVSRTWICAYVASAVLAVCVGILLAGYSGSGDVTVGDPYLFQSLAAVIVGGTMFGGRGDYWRTVLGALVLSVVALLLSAAQLSSADQQMITGGLILAVVGLYGRERRLRDRI</sequence>
<keyword evidence="2" id="KW-1003">Cell membrane</keyword>
<evidence type="ECO:0000313" key="7">
    <source>
        <dbReference type="EMBL" id="TKA10519.1"/>
    </source>
</evidence>
<dbReference type="GO" id="GO:0022857">
    <property type="term" value="F:transmembrane transporter activity"/>
    <property type="evidence" value="ECO:0007669"/>
    <property type="project" value="InterPro"/>
</dbReference>
<feature type="transmembrane region" description="Helical" evidence="6">
    <location>
        <begin position="61"/>
        <end position="84"/>
    </location>
</feature>
<feature type="transmembrane region" description="Helical" evidence="6">
    <location>
        <begin position="293"/>
        <end position="312"/>
    </location>
</feature>
<keyword evidence="4 6" id="KW-1133">Transmembrane helix</keyword>
<protein>
    <submittedName>
        <fullName evidence="7">ABC transporter permease</fullName>
    </submittedName>
</protein>
<gene>
    <name evidence="7" type="ORF">FCI23_16145</name>
</gene>
<dbReference type="GO" id="GO:0005886">
    <property type="term" value="C:plasma membrane"/>
    <property type="evidence" value="ECO:0007669"/>
    <property type="project" value="UniProtKB-SubCell"/>
</dbReference>
<keyword evidence="3 6" id="KW-0812">Transmembrane</keyword>
<dbReference type="Pfam" id="PF02653">
    <property type="entry name" value="BPD_transp_2"/>
    <property type="match status" value="1"/>
</dbReference>
<comment type="subcellular location">
    <subcellularLocation>
        <location evidence="1">Cell membrane</location>
        <topology evidence="1">Multi-pass membrane protein</topology>
    </subcellularLocation>
</comment>
<evidence type="ECO:0000256" key="2">
    <source>
        <dbReference type="ARBA" id="ARBA00022475"/>
    </source>
</evidence>
<evidence type="ECO:0000256" key="5">
    <source>
        <dbReference type="ARBA" id="ARBA00023136"/>
    </source>
</evidence>
<feature type="transmembrane region" description="Helical" evidence="6">
    <location>
        <begin position="117"/>
        <end position="136"/>
    </location>
</feature>
<dbReference type="PANTHER" id="PTHR32196">
    <property type="entry name" value="ABC TRANSPORTER PERMEASE PROTEIN YPHD-RELATED-RELATED"/>
    <property type="match status" value="1"/>
</dbReference>
<feature type="transmembrane region" description="Helical" evidence="6">
    <location>
        <begin position="318"/>
        <end position="334"/>
    </location>
</feature>
<feature type="transmembrane region" description="Helical" evidence="6">
    <location>
        <begin position="91"/>
        <end position="111"/>
    </location>
</feature>
<accession>A0A4V5N036</accession>